<dbReference type="GO" id="GO:0000981">
    <property type="term" value="F:DNA-binding transcription factor activity, RNA polymerase II-specific"/>
    <property type="evidence" value="ECO:0007669"/>
    <property type="project" value="TreeGrafter"/>
</dbReference>
<dbReference type="PROSITE" id="PS51294">
    <property type="entry name" value="HTH_MYB"/>
    <property type="match status" value="2"/>
</dbReference>
<feature type="region of interest" description="Disordered" evidence="3">
    <location>
        <begin position="456"/>
        <end position="498"/>
    </location>
</feature>
<dbReference type="PANTHER" id="PTHR45614">
    <property type="entry name" value="MYB PROTEIN-RELATED"/>
    <property type="match status" value="1"/>
</dbReference>
<name>A0A9P8D0L5_MORAP</name>
<feature type="compositionally biased region" description="Low complexity" evidence="3">
    <location>
        <begin position="405"/>
        <end position="427"/>
    </location>
</feature>
<feature type="compositionally biased region" description="Polar residues" evidence="3">
    <location>
        <begin position="486"/>
        <end position="498"/>
    </location>
</feature>
<dbReference type="SUPFAM" id="SSF46689">
    <property type="entry name" value="Homeodomain-like"/>
    <property type="match status" value="2"/>
</dbReference>
<feature type="region of interest" description="Disordered" evidence="3">
    <location>
        <begin position="177"/>
        <end position="225"/>
    </location>
</feature>
<dbReference type="PANTHER" id="PTHR45614:SF25">
    <property type="entry name" value="MYB PROTEIN"/>
    <property type="match status" value="1"/>
</dbReference>
<dbReference type="InterPro" id="IPR001005">
    <property type="entry name" value="SANT/Myb"/>
</dbReference>
<feature type="compositionally biased region" description="Low complexity" evidence="3">
    <location>
        <begin position="456"/>
        <end position="465"/>
    </location>
</feature>
<evidence type="ECO:0000256" key="3">
    <source>
        <dbReference type="SAM" id="MobiDB-lite"/>
    </source>
</evidence>
<evidence type="ECO:0000259" key="4">
    <source>
        <dbReference type="PROSITE" id="PS50090"/>
    </source>
</evidence>
<feature type="region of interest" description="Disordered" evidence="3">
    <location>
        <begin position="729"/>
        <end position="828"/>
    </location>
</feature>
<keyword evidence="1" id="KW-0677">Repeat</keyword>
<feature type="region of interest" description="Disordered" evidence="3">
    <location>
        <begin position="85"/>
        <end position="162"/>
    </location>
</feature>
<feature type="compositionally biased region" description="Basic residues" evidence="3">
    <location>
        <begin position="119"/>
        <end position="133"/>
    </location>
</feature>
<organism evidence="6 7">
    <name type="scientific">Mortierella alpina</name>
    <name type="common">Oleaginous fungus</name>
    <name type="synonym">Mortierella renispora</name>
    <dbReference type="NCBI Taxonomy" id="64518"/>
    <lineage>
        <taxon>Eukaryota</taxon>
        <taxon>Fungi</taxon>
        <taxon>Fungi incertae sedis</taxon>
        <taxon>Mucoromycota</taxon>
        <taxon>Mortierellomycotina</taxon>
        <taxon>Mortierellomycetes</taxon>
        <taxon>Mortierellales</taxon>
        <taxon>Mortierellaceae</taxon>
        <taxon>Mortierella</taxon>
    </lineage>
</organism>
<proteinExistence type="predicted"/>
<sequence length="852" mass="95478">MIHHVRHASYGHPQQASNNTPPPRQQDHPYVESSTPQQHSQPAHGLPLSQHPTHSHHEQRSQQQQHIPRLHSQEQPLLSDERAQYPSQGHLQSHPGPSQPSFQQQRYTPPFQQGAKGGRPGHGHSLSHPHIRLSSHYNYASPPPPPPSHTAAQQKQQQHFGPSHLQQYSHYEHLKHSNSLPLHPMPSTSIRGQEHGHEYAQQQQQHPQPSEATIESDESASDTDVCEGGVQWTRQEDNLLREAVVKFSGKAWKRIAEYCFPDGSHDKDQCLQRWRMISKPRSIKGPWTPEEDRQLRMLVKELGAEKWVLIASRLGSRTGKQCRERWHNHLDPSIDKSPFTPKEDELIFKLFEQLGSKWAEMSKLMPGRPDNAIKNHFNTSMQRKRRRLSLQDPAELQMKFGENGSGPSATTTSPLASPTSTASPSLPRNHRFDPYERRHSMPSLLDLPARTLAATNTQATQQQQTVLEERPESTMQSSDKAPDTQGKLQFSPGMSRSVSMGGMRRFSAGFYTQTKPAPGCNPGQTRPNLPGNPSIHKSSAQQGPPYFASTSAAMAPPMSASTTALSSNSPNKLARSASTLPLNATTGGYSGDHRQPYGYYQQEQQLHHSLPRPNMTRHESLGHRSGARYSHHEHHRSLDLDPFSALAELANLAEQHRGMPVRERPTTVVVQIKDEMDENGHDPTADNQHEQQHSIEDAVMKTTIAKPLTLTRRFSTALCNLKEEDHVDENGTRHYGHHSYHTDHRSAPNNSINSSRPGLNGRSSTSPASPSSPSAPNLFRSERSFKISDSENGGSDHDNEEQDMFMDEDSRPEQRAPSPQPSASYLSMRRASVRELMAIDHLCLSSEEAGRP</sequence>
<feature type="domain" description="Myb-like" evidence="4">
    <location>
        <begin position="279"/>
        <end position="330"/>
    </location>
</feature>
<dbReference type="Gene3D" id="1.10.10.60">
    <property type="entry name" value="Homeodomain-like"/>
    <property type="match status" value="3"/>
</dbReference>
<dbReference type="InterPro" id="IPR009057">
    <property type="entry name" value="Homeodomain-like_sf"/>
</dbReference>
<dbReference type="SMART" id="SM00717">
    <property type="entry name" value="SANT"/>
    <property type="match status" value="3"/>
</dbReference>
<feature type="compositionally biased region" description="Polar residues" evidence="3">
    <location>
        <begin position="747"/>
        <end position="757"/>
    </location>
</feature>
<dbReference type="Proteomes" id="UP000717515">
    <property type="component" value="Unassembled WGS sequence"/>
</dbReference>
<dbReference type="FunFam" id="1.10.10.60:FF:000010">
    <property type="entry name" value="Transcriptional activator Myb isoform A"/>
    <property type="match status" value="1"/>
</dbReference>
<evidence type="ECO:0000259" key="5">
    <source>
        <dbReference type="PROSITE" id="PS51294"/>
    </source>
</evidence>
<dbReference type="Pfam" id="PF00249">
    <property type="entry name" value="Myb_DNA-binding"/>
    <property type="match status" value="3"/>
</dbReference>
<gene>
    <name evidence="6" type="ORF">KVV02_003648</name>
</gene>
<dbReference type="GO" id="GO:0000978">
    <property type="term" value="F:RNA polymerase II cis-regulatory region sequence-specific DNA binding"/>
    <property type="evidence" value="ECO:0007669"/>
    <property type="project" value="TreeGrafter"/>
</dbReference>
<feature type="compositionally biased region" description="Low complexity" evidence="3">
    <location>
        <begin position="199"/>
        <end position="209"/>
    </location>
</feature>
<dbReference type="AlphaFoldDB" id="A0A9P8D0L5"/>
<dbReference type="InterPro" id="IPR017930">
    <property type="entry name" value="Myb_dom"/>
</dbReference>
<dbReference type="GO" id="GO:0005634">
    <property type="term" value="C:nucleus"/>
    <property type="evidence" value="ECO:0007669"/>
    <property type="project" value="TreeGrafter"/>
</dbReference>
<feature type="compositionally biased region" description="Basic and acidic residues" evidence="3">
    <location>
        <begin position="780"/>
        <end position="797"/>
    </location>
</feature>
<feature type="compositionally biased region" description="Polar residues" evidence="3">
    <location>
        <begin position="150"/>
        <end position="162"/>
    </location>
</feature>
<evidence type="ECO:0000256" key="2">
    <source>
        <dbReference type="ARBA" id="ARBA00023125"/>
    </source>
</evidence>
<evidence type="ECO:0000313" key="6">
    <source>
        <dbReference type="EMBL" id="KAG9325776.1"/>
    </source>
</evidence>
<feature type="domain" description="HTH myb-type" evidence="5">
    <location>
        <begin position="279"/>
        <end position="334"/>
    </location>
</feature>
<feature type="compositionally biased region" description="Polar residues" evidence="3">
    <location>
        <begin position="565"/>
        <end position="574"/>
    </location>
</feature>
<keyword evidence="2" id="KW-0238">DNA-binding</keyword>
<feature type="compositionally biased region" description="Acidic residues" evidence="3">
    <location>
        <begin position="214"/>
        <end position="225"/>
    </location>
</feature>
<dbReference type="CDD" id="cd11660">
    <property type="entry name" value="SANT_TRF"/>
    <property type="match status" value="1"/>
</dbReference>
<feature type="domain" description="Myb-like" evidence="4">
    <location>
        <begin position="331"/>
        <end position="381"/>
    </location>
</feature>
<feature type="compositionally biased region" description="Low complexity" evidence="3">
    <location>
        <begin position="548"/>
        <end position="564"/>
    </location>
</feature>
<evidence type="ECO:0000256" key="1">
    <source>
        <dbReference type="ARBA" id="ARBA00022737"/>
    </source>
</evidence>
<feature type="region of interest" description="Disordered" evidence="3">
    <location>
        <begin position="365"/>
        <end position="435"/>
    </location>
</feature>
<evidence type="ECO:0000313" key="7">
    <source>
        <dbReference type="Proteomes" id="UP000717515"/>
    </source>
</evidence>
<dbReference type="PROSITE" id="PS50090">
    <property type="entry name" value="MYB_LIKE"/>
    <property type="match status" value="3"/>
</dbReference>
<feature type="compositionally biased region" description="Low complexity" evidence="3">
    <location>
        <begin position="763"/>
        <end position="776"/>
    </location>
</feature>
<reference evidence="6" key="1">
    <citation type="submission" date="2021-07" db="EMBL/GenBank/DDBJ databases">
        <title>Draft genome of Mortierella alpina, strain LL118, isolated from an aspen leaf litter sample.</title>
        <authorList>
            <person name="Yang S."/>
            <person name="Vinatzer B.A."/>
        </authorList>
    </citation>
    <scope>NUCLEOTIDE SEQUENCE</scope>
    <source>
        <strain evidence="6">LL118</strain>
    </source>
</reference>
<accession>A0A9P8D0L5</accession>
<feature type="compositionally biased region" description="Acidic residues" evidence="3">
    <location>
        <begin position="798"/>
        <end position="807"/>
    </location>
</feature>
<feature type="compositionally biased region" description="Polar residues" evidence="3">
    <location>
        <begin position="85"/>
        <end position="111"/>
    </location>
</feature>
<dbReference type="InterPro" id="IPR050560">
    <property type="entry name" value="MYB_TF"/>
</dbReference>
<feature type="compositionally biased region" description="Basic residues" evidence="3">
    <location>
        <begin position="625"/>
        <end position="634"/>
    </location>
</feature>
<feature type="region of interest" description="Disordered" evidence="3">
    <location>
        <begin position="612"/>
        <end position="634"/>
    </location>
</feature>
<feature type="compositionally biased region" description="Polar residues" evidence="3">
    <location>
        <begin position="32"/>
        <end position="41"/>
    </location>
</feature>
<feature type="region of interest" description="Disordered" evidence="3">
    <location>
        <begin position="1"/>
        <end position="73"/>
    </location>
</feature>
<feature type="region of interest" description="Disordered" evidence="3">
    <location>
        <begin position="513"/>
        <end position="574"/>
    </location>
</feature>
<feature type="domain" description="HTH myb-type" evidence="5">
    <location>
        <begin position="336"/>
        <end position="385"/>
    </location>
</feature>
<protein>
    <submittedName>
        <fullName evidence="6">Uncharacterized protein</fullName>
    </submittedName>
</protein>
<feature type="domain" description="Myb-like" evidence="4">
    <location>
        <begin position="232"/>
        <end position="278"/>
    </location>
</feature>
<comment type="caution">
    <text evidence="6">The sequence shown here is derived from an EMBL/GenBank/DDBJ whole genome shotgun (WGS) entry which is preliminary data.</text>
</comment>
<dbReference type="CDD" id="cd00167">
    <property type="entry name" value="SANT"/>
    <property type="match status" value="2"/>
</dbReference>
<dbReference type="EMBL" id="JAIFTL010000033">
    <property type="protein sequence ID" value="KAG9325776.1"/>
    <property type="molecule type" value="Genomic_DNA"/>
</dbReference>